<accession>A0A6J1X5T1</accession>
<organism evidence="1 2">
    <name type="scientific">Galleria mellonella</name>
    <name type="common">Greater wax moth</name>
    <dbReference type="NCBI Taxonomy" id="7137"/>
    <lineage>
        <taxon>Eukaryota</taxon>
        <taxon>Metazoa</taxon>
        <taxon>Ecdysozoa</taxon>
        <taxon>Arthropoda</taxon>
        <taxon>Hexapoda</taxon>
        <taxon>Insecta</taxon>
        <taxon>Pterygota</taxon>
        <taxon>Neoptera</taxon>
        <taxon>Endopterygota</taxon>
        <taxon>Lepidoptera</taxon>
        <taxon>Glossata</taxon>
        <taxon>Ditrysia</taxon>
        <taxon>Pyraloidea</taxon>
        <taxon>Pyralidae</taxon>
        <taxon>Galleriinae</taxon>
        <taxon>Galleria</taxon>
    </lineage>
</organism>
<dbReference type="FunCoup" id="A0A6J1X5T1">
    <property type="interactions" value="26"/>
</dbReference>
<protein>
    <submittedName>
        <fullName evidence="2">Uncharacterized protein LOC113523208</fullName>
    </submittedName>
</protein>
<gene>
    <name evidence="2" type="primary">LOC113523208</name>
</gene>
<dbReference type="AlphaFoldDB" id="A0A6J1X5T1"/>
<dbReference type="PANTHER" id="PTHR34561:SF1">
    <property type="entry name" value="NADH DEHYDROGENASE [UBIQUINONE] 1 ALPHA SUBCOMPLEX ASSEMBLY FACTOR 8"/>
    <property type="match status" value="1"/>
</dbReference>
<evidence type="ECO:0000313" key="1">
    <source>
        <dbReference type="Proteomes" id="UP001652740"/>
    </source>
</evidence>
<reference evidence="2" key="1">
    <citation type="submission" date="2025-08" db="UniProtKB">
        <authorList>
            <consortium name="RefSeq"/>
        </authorList>
    </citation>
    <scope>IDENTIFICATION</scope>
    <source>
        <tissue evidence="2">Whole larvae</tissue>
    </source>
</reference>
<dbReference type="PROSITE" id="PS51808">
    <property type="entry name" value="CHCH"/>
    <property type="match status" value="1"/>
</dbReference>
<dbReference type="InParanoid" id="A0A6J1X5T1"/>
<name>A0A6J1X5T1_GALME</name>
<dbReference type="GO" id="GO:0032981">
    <property type="term" value="P:mitochondrial respiratory chain complex I assembly"/>
    <property type="evidence" value="ECO:0007669"/>
    <property type="project" value="InterPro"/>
</dbReference>
<evidence type="ECO:0000313" key="2">
    <source>
        <dbReference type="RefSeq" id="XP_026764878.1"/>
    </source>
</evidence>
<dbReference type="GeneID" id="113523208"/>
<dbReference type="OrthoDB" id="3821113at2759"/>
<dbReference type="PANTHER" id="PTHR34561">
    <property type="entry name" value="NADH DEHYDROGENASE [UBIQUINONE] 1 ALPHA SUBCOMPLEX ASSEMBLY FACTOR 8"/>
    <property type="match status" value="1"/>
</dbReference>
<dbReference type="Proteomes" id="UP001652740">
    <property type="component" value="Unplaced"/>
</dbReference>
<proteinExistence type="predicted"/>
<dbReference type="KEGG" id="gmw:113523208"/>
<dbReference type="GO" id="GO:0005739">
    <property type="term" value="C:mitochondrion"/>
    <property type="evidence" value="ECO:0007669"/>
    <property type="project" value="InterPro"/>
</dbReference>
<dbReference type="RefSeq" id="XP_026764878.1">
    <property type="nucleotide sequence ID" value="XM_026909077.2"/>
</dbReference>
<keyword evidence="1" id="KW-1185">Reference proteome</keyword>
<dbReference type="InterPro" id="IPR034595">
    <property type="entry name" value="NDUFAF8"/>
</dbReference>
<sequence>MESVAKARERLAKYPLLFAKCSKQGTLYARCVLLKEDSVKKDDCAKEFQDFKSCLQSAAKDLKTRI</sequence>